<dbReference type="Gene3D" id="1.10.357.10">
    <property type="entry name" value="Tetracycline Repressor, domain 2"/>
    <property type="match status" value="1"/>
</dbReference>
<evidence type="ECO:0000256" key="1">
    <source>
        <dbReference type="ARBA" id="ARBA00023015"/>
    </source>
</evidence>
<dbReference type="PANTHER" id="PTHR47506:SF6">
    <property type="entry name" value="HTH-TYPE TRANSCRIPTIONAL REPRESSOR NEMR"/>
    <property type="match status" value="1"/>
</dbReference>
<dbReference type="InterPro" id="IPR011075">
    <property type="entry name" value="TetR_C"/>
</dbReference>
<dbReference type="PROSITE" id="PS50977">
    <property type="entry name" value="HTH_TETR_2"/>
    <property type="match status" value="1"/>
</dbReference>
<dbReference type="InterPro" id="IPR036271">
    <property type="entry name" value="Tet_transcr_reg_TetR-rel_C_sf"/>
</dbReference>
<evidence type="ECO:0000256" key="4">
    <source>
        <dbReference type="PROSITE-ProRule" id="PRU00335"/>
    </source>
</evidence>
<dbReference type="EMBL" id="FUXP01000001">
    <property type="protein sequence ID" value="SJZ58607.1"/>
    <property type="molecule type" value="Genomic_DNA"/>
</dbReference>
<evidence type="ECO:0000313" key="7">
    <source>
        <dbReference type="Proteomes" id="UP000190061"/>
    </source>
</evidence>
<keyword evidence="1" id="KW-0805">Transcription regulation</keyword>
<evidence type="ECO:0000313" key="6">
    <source>
        <dbReference type="EMBL" id="SJZ58607.1"/>
    </source>
</evidence>
<gene>
    <name evidence="6" type="ORF">SAMN02745674_00172</name>
</gene>
<keyword evidence="2 4" id="KW-0238">DNA-binding</keyword>
<feature type="DNA-binding region" description="H-T-H motif" evidence="4">
    <location>
        <begin position="34"/>
        <end position="53"/>
    </location>
</feature>
<dbReference type="AlphaFoldDB" id="A0A1T4LVC5"/>
<dbReference type="Proteomes" id="UP000190061">
    <property type="component" value="Unassembled WGS sequence"/>
</dbReference>
<keyword evidence="7" id="KW-1185">Reference proteome</keyword>
<dbReference type="Gene3D" id="1.10.10.60">
    <property type="entry name" value="Homeodomain-like"/>
    <property type="match status" value="1"/>
</dbReference>
<dbReference type="OrthoDB" id="326421at2"/>
<evidence type="ECO:0000256" key="3">
    <source>
        <dbReference type="ARBA" id="ARBA00023163"/>
    </source>
</evidence>
<name>A0A1T4LVC5_9GAMM</name>
<evidence type="ECO:0000256" key="2">
    <source>
        <dbReference type="ARBA" id="ARBA00023125"/>
    </source>
</evidence>
<dbReference type="STRING" id="1122188.SAMN02745674_00172"/>
<dbReference type="InterPro" id="IPR009057">
    <property type="entry name" value="Homeodomain-like_sf"/>
</dbReference>
<organism evidence="6 7">
    <name type="scientific">Lysobacter spongiicola DSM 21749</name>
    <dbReference type="NCBI Taxonomy" id="1122188"/>
    <lineage>
        <taxon>Bacteria</taxon>
        <taxon>Pseudomonadati</taxon>
        <taxon>Pseudomonadota</taxon>
        <taxon>Gammaproteobacteria</taxon>
        <taxon>Lysobacterales</taxon>
        <taxon>Lysobacteraceae</taxon>
        <taxon>Novilysobacter</taxon>
    </lineage>
</organism>
<proteinExistence type="predicted"/>
<keyword evidence="3" id="KW-0804">Transcription</keyword>
<dbReference type="SUPFAM" id="SSF46689">
    <property type="entry name" value="Homeodomain-like"/>
    <property type="match status" value="1"/>
</dbReference>
<dbReference type="InterPro" id="IPR001647">
    <property type="entry name" value="HTH_TetR"/>
</dbReference>
<dbReference type="GO" id="GO:0003677">
    <property type="term" value="F:DNA binding"/>
    <property type="evidence" value="ECO:0007669"/>
    <property type="project" value="UniProtKB-UniRule"/>
</dbReference>
<dbReference type="Pfam" id="PF00440">
    <property type="entry name" value="TetR_N"/>
    <property type="match status" value="1"/>
</dbReference>
<sequence length="209" mass="22431">MSSIPATSKGAATRDLILDRAYGLACVGGLDGLSIGTLAHAVGMSKSGVFGHFGSREDLQLAVLDEAGDRFVAHVLHPALKARRGLPRLRAIVVAWLDWVRHASDGGCLFVAAVSEFDDRPGPVRDRLVSHEHQWRQELARAIGLAVETGELRPETDQAQVAFEIFAIALVVHHDAGLFGYEPALQRGLRAFERLVASCSVPGTNPQPA</sequence>
<dbReference type="RefSeq" id="WP_078756826.1">
    <property type="nucleotide sequence ID" value="NZ_FUXP01000001.1"/>
</dbReference>
<dbReference type="Pfam" id="PF16925">
    <property type="entry name" value="TetR_C_13"/>
    <property type="match status" value="1"/>
</dbReference>
<dbReference type="PANTHER" id="PTHR47506">
    <property type="entry name" value="TRANSCRIPTIONAL REGULATORY PROTEIN"/>
    <property type="match status" value="1"/>
</dbReference>
<dbReference type="SUPFAM" id="SSF48498">
    <property type="entry name" value="Tetracyclin repressor-like, C-terminal domain"/>
    <property type="match status" value="1"/>
</dbReference>
<feature type="domain" description="HTH tetR-type" evidence="5">
    <location>
        <begin position="11"/>
        <end position="71"/>
    </location>
</feature>
<accession>A0A1T4LVC5</accession>
<reference evidence="6 7" key="1">
    <citation type="submission" date="2017-02" db="EMBL/GenBank/DDBJ databases">
        <authorList>
            <person name="Peterson S.W."/>
        </authorList>
    </citation>
    <scope>NUCLEOTIDE SEQUENCE [LARGE SCALE GENOMIC DNA]</scope>
    <source>
        <strain evidence="6 7">DSM 21749</strain>
    </source>
</reference>
<protein>
    <submittedName>
        <fullName evidence="6">Transcriptional regulator, TetR family</fullName>
    </submittedName>
</protein>
<evidence type="ECO:0000259" key="5">
    <source>
        <dbReference type="PROSITE" id="PS50977"/>
    </source>
</evidence>